<name>H3CBG8_TETNG</name>
<dbReference type="InterPro" id="IPR017452">
    <property type="entry name" value="GPCR_Rhodpsn_7TM"/>
</dbReference>
<dbReference type="HOGENOM" id="CLU_029119_0_0_1"/>
<dbReference type="GO" id="GO:0005886">
    <property type="term" value="C:plasma membrane"/>
    <property type="evidence" value="ECO:0007669"/>
    <property type="project" value="UniProtKB-SubCell"/>
</dbReference>
<dbReference type="Ensembl" id="ENSTNIT00000005738.1">
    <property type="protein sequence ID" value="ENSTNIP00000005590.1"/>
    <property type="gene ID" value="ENSTNIG00000003020.1"/>
</dbReference>
<sequence>IALLALLLFTAGLVGNLALTCTVWHHLHLKSTWNGVLAGLALCDFLVLFFCLPVVVVHELSVTRLLGDLSCRLVPYLEVVTSLGVAAFSLCALSIDRFNAAVAAGPLPKAKVEPCGALASKLSVIWVGSMLLAAPELLLSTLGARPERTKVDVCVREPSVELSDSLYSLVLTYHGARAWWLLGCYVCLPLLFSLACGLLTRHIWAQRPAQEDRRGTRKQPGGEPRLRSALTALGALQVACAAPESVGSIVLGYLPDSLLAWGLPALGLVGQFLLFLRCAATPLVMLVLCGPLGRALVDGCCCCCRECVPDGDSFSTSTAATSTSAWPTSPPPSGQDGLKTASAAGAPLRRGQPERSSLALGTPC</sequence>
<dbReference type="Gene3D" id="1.20.1070.10">
    <property type="entry name" value="Rhodopsin 7-helix transmembrane proteins"/>
    <property type="match status" value="1"/>
</dbReference>
<dbReference type="GO" id="GO:0043410">
    <property type="term" value="P:positive regulation of MAPK cascade"/>
    <property type="evidence" value="ECO:0007669"/>
    <property type="project" value="TreeGrafter"/>
</dbReference>
<reference evidence="19" key="2">
    <citation type="submission" date="2025-08" db="UniProtKB">
        <authorList>
            <consortium name="Ensembl"/>
        </authorList>
    </citation>
    <scope>IDENTIFICATION</scope>
</reference>
<proteinExistence type="predicted"/>
<dbReference type="PRINTS" id="PR00237">
    <property type="entry name" value="GPCRRHODOPSN"/>
</dbReference>
<keyword evidence="10" id="KW-1015">Disulfide bond</keyword>
<dbReference type="InParanoid" id="H3CBG8"/>
<accession>H3CBG8</accession>
<keyword evidence="8" id="KW-0297">G-protein coupled receptor</keyword>
<feature type="chain" id="PRO_5003581627" evidence="17">
    <location>
        <begin position="19"/>
        <end position="364"/>
    </location>
</feature>
<evidence type="ECO:0000256" key="4">
    <source>
        <dbReference type="ARBA" id="ARBA00022692"/>
    </source>
</evidence>
<feature type="transmembrane region" description="Helical" evidence="16">
    <location>
        <begin position="36"/>
        <end position="61"/>
    </location>
</feature>
<evidence type="ECO:0000313" key="19">
    <source>
        <dbReference type="Ensembl" id="ENSTNIP00000005590.1"/>
    </source>
</evidence>
<evidence type="ECO:0000256" key="1">
    <source>
        <dbReference type="ARBA" id="ARBA00004316"/>
    </source>
</evidence>
<keyword evidence="13" id="KW-0807">Transducer</keyword>
<dbReference type="AlphaFoldDB" id="H3CBG8"/>
<dbReference type="GO" id="GO:0043235">
    <property type="term" value="C:receptor complex"/>
    <property type="evidence" value="ECO:0007669"/>
    <property type="project" value="TreeGrafter"/>
</dbReference>
<evidence type="ECO:0000256" key="14">
    <source>
        <dbReference type="ARBA" id="ARBA00023273"/>
    </source>
</evidence>
<feature type="transmembrane region" description="Helical" evidence="16">
    <location>
        <begin position="258"/>
        <end position="276"/>
    </location>
</feature>
<dbReference type="PANTHER" id="PTHR46216:SF4">
    <property type="entry name" value="G-PROTEIN COUPLED RECEPTOR 37-LIKE 1"/>
    <property type="match status" value="1"/>
</dbReference>
<comment type="subcellular location">
    <subcellularLocation>
        <location evidence="2">Cell membrane</location>
        <topology evidence="2">Multi-pass membrane protein</topology>
    </subcellularLocation>
    <subcellularLocation>
        <location evidence="1">Cell projection</location>
    </subcellularLocation>
</comment>
<evidence type="ECO:0000256" key="2">
    <source>
        <dbReference type="ARBA" id="ARBA00004651"/>
    </source>
</evidence>
<evidence type="ECO:0000256" key="5">
    <source>
        <dbReference type="ARBA" id="ARBA00022729"/>
    </source>
</evidence>
<evidence type="ECO:0000256" key="13">
    <source>
        <dbReference type="ARBA" id="ARBA00023224"/>
    </source>
</evidence>
<dbReference type="SUPFAM" id="SSF81321">
    <property type="entry name" value="Family A G protein-coupled receptor-like"/>
    <property type="match status" value="1"/>
</dbReference>
<evidence type="ECO:0000256" key="12">
    <source>
        <dbReference type="ARBA" id="ARBA00023180"/>
    </source>
</evidence>
<evidence type="ECO:0000256" key="3">
    <source>
        <dbReference type="ARBA" id="ARBA00022475"/>
    </source>
</evidence>
<evidence type="ECO:0000256" key="8">
    <source>
        <dbReference type="ARBA" id="ARBA00023040"/>
    </source>
</evidence>
<keyword evidence="11" id="KW-0675">Receptor</keyword>
<dbReference type="PRINTS" id="PR01421">
    <property type="entry name" value="GPR37ORPHANR"/>
</dbReference>
<reference evidence="20" key="1">
    <citation type="journal article" date="2004" name="Nature">
        <title>Genome duplication in the teleost fish Tetraodon nigroviridis reveals the early vertebrate proto-karyotype.</title>
        <authorList>
            <person name="Jaillon O."/>
            <person name="Aury J.-M."/>
            <person name="Brunet F."/>
            <person name="Petit J.-L."/>
            <person name="Stange-Thomann N."/>
            <person name="Mauceli E."/>
            <person name="Bouneau L."/>
            <person name="Fischer C."/>
            <person name="Ozouf-Costaz C."/>
            <person name="Bernot A."/>
            <person name="Nicaud S."/>
            <person name="Jaffe D."/>
            <person name="Fisher S."/>
            <person name="Lutfalla G."/>
            <person name="Dossat C."/>
            <person name="Segurens B."/>
            <person name="Dasilva C."/>
            <person name="Salanoubat M."/>
            <person name="Levy M."/>
            <person name="Boudet N."/>
            <person name="Castellano S."/>
            <person name="Anthouard V."/>
            <person name="Jubin C."/>
            <person name="Castelli V."/>
            <person name="Katinka M."/>
            <person name="Vacherie B."/>
            <person name="Biemont C."/>
            <person name="Skalli Z."/>
            <person name="Cattolico L."/>
            <person name="Poulain J."/>
            <person name="De Berardinis V."/>
            <person name="Cruaud C."/>
            <person name="Duprat S."/>
            <person name="Brottier P."/>
            <person name="Coutanceau J.-P."/>
            <person name="Gouzy J."/>
            <person name="Parra G."/>
            <person name="Lardier G."/>
            <person name="Chapple C."/>
            <person name="McKernan K.J."/>
            <person name="McEwan P."/>
            <person name="Bosak S."/>
            <person name="Kellis M."/>
            <person name="Volff J.-N."/>
            <person name="Guigo R."/>
            <person name="Zody M.C."/>
            <person name="Mesirov J."/>
            <person name="Lindblad-Toh K."/>
            <person name="Birren B."/>
            <person name="Nusbaum C."/>
            <person name="Kahn D."/>
            <person name="Robinson-Rechavi M."/>
            <person name="Laudet V."/>
            <person name="Schachter V."/>
            <person name="Quetier F."/>
            <person name="Saurin W."/>
            <person name="Scarpelli C."/>
            <person name="Wincker P."/>
            <person name="Lander E.S."/>
            <person name="Weissenbach J."/>
            <person name="Roest Crollius H."/>
        </authorList>
    </citation>
    <scope>NUCLEOTIDE SEQUENCE [LARGE SCALE GENOMIC DNA]</scope>
</reference>
<dbReference type="InterPro" id="IPR003909">
    <property type="entry name" value="GPR37_orph"/>
</dbReference>
<evidence type="ECO:0000313" key="20">
    <source>
        <dbReference type="Proteomes" id="UP000007303"/>
    </source>
</evidence>
<keyword evidence="3" id="KW-1003">Cell membrane</keyword>
<evidence type="ECO:0000256" key="15">
    <source>
        <dbReference type="SAM" id="MobiDB-lite"/>
    </source>
</evidence>
<feature type="compositionally biased region" description="Low complexity" evidence="15">
    <location>
        <begin position="318"/>
        <end position="327"/>
    </location>
</feature>
<dbReference type="GO" id="GO:0007193">
    <property type="term" value="P:adenylate cyclase-inhibiting G protein-coupled receptor signaling pathway"/>
    <property type="evidence" value="ECO:0007669"/>
    <property type="project" value="TreeGrafter"/>
</dbReference>
<evidence type="ECO:0000256" key="17">
    <source>
        <dbReference type="SAM" id="SignalP"/>
    </source>
</evidence>
<keyword evidence="20" id="KW-1185">Reference proteome</keyword>
<reference evidence="19" key="3">
    <citation type="submission" date="2025-09" db="UniProtKB">
        <authorList>
            <consortium name="Ensembl"/>
        </authorList>
    </citation>
    <scope>IDENTIFICATION</scope>
</reference>
<dbReference type="PANTHER" id="PTHR46216">
    <property type="entry name" value="PROSAPOSIN RECEPTOR GPR37 FAMILY MEMBER"/>
    <property type="match status" value="1"/>
</dbReference>
<dbReference type="GeneTree" id="ENSGT01150000286942"/>
<dbReference type="OMA" id="RMWWIFG"/>
<evidence type="ECO:0000256" key="16">
    <source>
        <dbReference type="SAM" id="Phobius"/>
    </source>
</evidence>
<keyword evidence="5 17" id="KW-0732">Signal</keyword>
<keyword evidence="14" id="KW-0966">Cell projection</keyword>
<keyword evidence="9 16" id="KW-0472">Membrane</keyword>
<evidence type="ECO:0000256" key="11">
    <source>
        <dbReference type="ARBA" id="ARBA00023170"/>
    </source>
</evidence>
<dbReference type="STRING" id="99883.ENSTNIP00000005590"/>
<feature type="transmembrane region" description="Helical" evidence="16">
    <location>
        <begin position="73"/>
        <end position="95"/>
    </location>
</feature>
<keyword evidence="6" id="KW-0832">Ubl conjugation</keyword>
<dbReference type="FunCoup" id="H3CBG8">
    <property type="interactions" value="572"/>
</dbReference>
<dbReference type="Proteomes" id="UP000007303">
    <property type="component" value="Unassembled WGS sequence"/>
</dbReference>
<dbReference type="InterPro" id="IPR000276">
    <property type="entry name" value="GPCR_Rhodpsn"/>
</dbReference>
<dbReference type="GO" id="GO:0008528">
    <property type="term" value="F:G protein-coupled peptide receptor activity"/>
    <property type="evidence" value="ECO:0007669"/>
    <property type="project" value="TreeGrafter"/>
</dbReference>
<feature type="transmembrane region" description="Helical" evidence="16">
    <location>
        <begin position="178"/>
        <end position="204"/>
    </location>
</feature>
<dbReference type="GO" id="GO:0042995">
    <property type="term" value="C:cell projection"/>
    <property type="evidence" value="ECO:0007669"/>
    <property type="project" value="UniProtKB-SubCell"/>
</dbReference>
<evidence type="ECO:0000256" key="7">
    <source>
        <dbReference type="ARBA" id="ARBA00022989"/>
    </source>
</evidence>
<protein>
    <submittedName>
        <fullName evidence="19">G protein-coupled receptor 37 like 1</fullName>
    </submittedName>
</protein>
<evidence type="ECO:0000256" key="9">
    <source>
        <dbReference type="ARBA" id="ARBA00023136"/>
    </source>
</evidence>
<keyword evidence="12" id="KW-0325">Glycoprotein</keyword>
<feature type="signal peptide" evidence="17">
    <location>
        <begin position="1"/>
        <end position="18"/>
    </location>
</feature>
<keyword evidence="4 16" id="KW-0812">Transmembrane</keyword>
<dbReference type="Pfam" id="PF00001">
    <property type="entry name" value="7tm_1"/>
    <property type="match status" value="1"/>
</dbReference>
<evidence type="ECO:0000256" key="6">
    <source>
        <dbReference type="ARBA" id="ARBA00022843"/>
    </source>
</evidence>
<evidence type="ECO:0000256" key="10">
    <source>
        <dbReference type="ARBA" id="ARBA00023157"/>
    </source>
</evidence>
<organism evidence="19 20">
    <name type="scientific">Tetraodon nigroviridis</name>
    <name type="common">Spotted green pufferfish</name>
    <name type="synonym">Chelonodon nigroviridis</name>
    <dbReference type="NCBI Taxonomy" id="99883"/>
    <lineage>
        <taxon>Eukaryota</taxon>
        <taxon>Metazoa</taxon>
        <taxon>Chordata</taxon>
        <taxon>Craniata</taxon>
        <taxon>Vertebrata</taxon>
        <taxon>Euteleostomi</taxon>
        <taxon>Actinopterygii</taxon>
        <taxon>Neopterygii</taxon>
        <taxon>Teleostei</taxon>
        <taxon>Neoteleostei</taxon>
        <taxon>Acanthomorphata</taxon>
        <taxon>Eupercaria</taxon>
        <taxon>Tetraodontiformes</taxon>
        <taxon>Tetradontoidea</taxon>
        <taxon>Tetraodontidae</taxon>
        <taxon>Tetraodon</taxon>
    </lineage>
</organism>
<feature type="region of interest" description="Disordered" evidence="15">
    <location>
        <begin position="318"/>
        <end position="364"/>
    </location>
</feature>
<evidence type="ECO:0000259" key="18">
    <source>
        <dbReference type="PROSITE" id="PS50262"/>
    </source>
</evidence>
<dbReference type="PROSITE" id="PS50262">
    <property type="entry name" value="G_PROTEIN_RECEP_F1_2"/>
    <property type="match status" value="1"/>
</dbReference>
<keyword evidence="7 16" id="KW-1133">Transmembrane helix</keyword>
<feature type="domain" description="G-protein coupled receptors family 1 profile" evidence="18">
    <location>
        <begin position="15"/>
        <end position="285"/>
    </location>
</feature>